<evidence type="ECO:0000313" key="2">
    <source>
        <dbReference type="EMBL" id="KAK4478551.1"/>
    </source>
</evidence>
<dbReference type="Pfam" id="PF04646">
    <property type="entry name" value="DUF604"/>
    <property type="match status" value="1"/>
</dbReference>
<dbReference type="Proteomes" id="UP001291926">
    <property type="component" value="Unassembled WGS sequence"/>
</dbReference>
<accession>A0ABR0CQ12</accession>
<protein>
    <submittedName>
        <fullName evidence="2">Uncharacterized protein</fullName>
    </submittedName>
</protein>
<evidence type="ECO:0000256" key="1">
    <source>
        <dbReference type="SAM" id="Coils"/>
    </source>
</evidence>
<dbReference type="EMBL" id="JAYDYQ010002687">
    <property type="protein sequence ID" value="KAK4478551.1"/>
    <property type="molecule type" value="Genomic_DNA"/>
</dbReference>
<evidence type="ECO:0000313" key="3">
    <source>
        <dbReference type="Proteomes" id="UP001291926"/>
    </source>
</evidence>
<sequence>MAANTRSQDWQKEVEQLKANSENLERNFDTYMEEIRKSMAEMANQSLTPRPGSGRIFRHWMTIIGKFLHRPGSILDVVDLNLKGDFDENEVLMVLKLGLMCLSNEQWGRPIYPVWKLRLINCPECTPTFGQTTSYNHENTTEEKTNISHILFGIGGSAETWSRRRQYCELWWKPNVTRGHVWLDEEPHEAWPDTSPQYKVSANTSSFKYTCLYGSRSAVRIARIVKESFELGSDNVRWFVMGDDDTVFFVENLLSVLNKYDYKEMYYIGGNSESVEQDLEHSYTMGYGGGGFAISYPLAKELVRILDGCIDRYADLYGSDQKIGGCMTEIGVPVTKELGFHQVDIRGSPYGLLSAHPLAPLVTLHHLDYVQPIFPNTNRVTSVKKLINTYESDPSRTLQQSFCYDLTRNWSISVSWGYTIQLYPFLMTAKDLNTPLQTFWSSEPFTFNTRPMSLDPCERPIIYYFDGVEKLDNGSTLTRYRRPHLYRKQCDTENYATAYSVEGFNVFASIFDPQIWNKAPRRQCCEVINGLDQKDGVVHVKIRGCNTWESVTPP</sequence>
<feature type="coiled-coil region" evidence="1">
    <location>
        <begin position="7"/>
        <end position="41"/>
    </location>
</feature>
<dbReference type="InterPro" id="IPR006740">
    <property type="entry name" value="DUF604"/>
</dbReference>
<proteinExistence type="predicted"/>
<comment type="caution">
    <text evidence="2">The sequence shown here is derived from an EMBL/GenBank/DDBJ whole genome shotgun (WGS) entry which is preliminary data.</text>
</comment>
<organism evidence="2 3">
    <name type="scientific">Penstemon davidsonii</name>
    <dbReference type="NCBI Taxonomy" id="160366"/>
    <lineage>
        <taxon>Eukaryota</taxon>
        <taxon>Viridiplantae</taxon>
        <taxon>Streptophyta</taxon>
        <taxon>Embryophyta</taxon>
        <taxon>Tracheophyta</taxon>
        <taxon>Spermatophyta</taxon>
        <taxon>Magnoliopsida</taxon>
        <taxon>eudicotyledons</taxon>
        <taxon>Gunneridae</taxon>
        <taxon>Pentapetalae</taxon>
        <taxon>asterids</taxon>
        <taxon>lamiids</taxon>
        <taxon>Lamiales</taxon>
        <taxon>Plantaginaceae</taxon>
        <taxon>Cheloneae</taxon>
        <taxon>Penstemon</taxon>
    </lineage>
</organism>
<name>A0ABR0CQ12_9LAMI</name>
<gene>
    <name evidence="2" type="ORF">RD792_014035</name>
</gene>
<dbReference type="PANTHER" id="PTHR10811">
    <property type="entry name" value="FRINGE-RELATED"/>
    <property type="match status" value="1"/>
</dbReference>
<keyword evidence="3" id="KW-1185">Reference proteome</keyword>
<reference evidence="2 3" key="1">
    <citation type="journal article" date="2023" name="bioRxiv">
        <title>Genome report: Whole genome sequence and annotation of Penstemon davidsonii.</title>
        <authorList>
            <person name="Ostevik K.L."/>
            <person name="Alabady M."/>
            <person name="Zhang M."/>
            <person name="Rausher M.D."/>
        </authorList>
    </citation>
    <scope>NUCLEOTIDE SEQUENCE [LARGE SCALE GENOMIC DNA]</scope>
    <source>
        <strain evidence="2">DNT005</strain>
        <tissue evidence="2">Whole leaf</tissue>
    </source>
</reference>
<dbReference type="Gene3D" id="3.90.550.50">
    <property type="match status" value="1"/>
</dbReference>
<keyword evidence="1" id="KW-0175">Coiled coil</keyword>